<feature type="region of interest" description="Disordered" evidence="1">
    <location>
        <begin position="22"/>
        <end position="62"/>
    </location>
</feature>
<evidence type="ECO:0000313" key="2">
    <source>
        <dbReference type="EMBL" id="CAI9618989.1"/>
    </source>
</evidence>
<reference evidence="2" key="1">
    <citation type="submission" date="2023-05" db="EMBL/GenBank/DDBJ databases">
        <authorList>
            <person name="Stuckert A."/>
        </authorList>
    </citation>
    <scope>NUCLEOTIDE SEQUENCE</scope>
</reference>
<organism evidence="2 3">
    <name type="scientific">Staurois parvus</name>
    <dbReference type="NCBI Taxonomy" id="386267"/>
    <lineage>
        <taxon>Eukaryota</taxon>
        <taxon>Metazoa</taxon>
        <taxon>Chordata</taxon>
        <taxon>Craniata</taxon>
        <taxon>Vertebrata</taxon>
        <taxon>Euteleostomi</taxon>
        <taxon>Amphibia</taxon>
        <taxon>Batrachia</taxon>
        <taxon>Anura</taxon>
        <taxon>Neobatrachia</taxon>
        <taxon>Ranoidea</taxon>
        <taxon>Ranidae</taxon>
        <taxon>Staurois</taxon>
    </lineage>
</organism>
<accession>A0ABN9HB15</accession>
<proteinExistence type="predicted"/>
<feature type="compositionally biased region" description="Basic and acidic residues" evidence="1">
    <location>
        <begin position="51"/>
        <end position="62"/>
    </location>
</feature>
<dbReference type="EMBL" id="CATNWA010020574">
    <property type="protein sequence ID" value="CAI9618989.1"/>
    <property type="molecule type" value="Genomic_DNA"/>
</dbReference>
<protein>
    <submittedName>
        <fullName evidence="2">Uncharacterized protein</fullName>
    </submittedName>
</protein>
<dbReference type="Proteomes" id="UP001162483">
    <property type="component" value="Unassembled WGS sequence"/>
</dbReference>
<comment type="caution">
    <text evidence="2">The sequence shown here is derived from an EMBL/GenBank/DDBJ whole genome shotgun (WGS) entry which is preliminary data.</text>
</comment>
<gene>
    <name evidence="2" type="ORF">SPARVUS_LOCUS15767970</name>
</gene>
<feature type="non-terminal residue" evidence="2">
    <location>
        <position position="62"/>
    </location>
</feature>
<keyword evidence="3" id="KW-1185">Reference proteome</keyword>
<sequence>MNESLLNTAQYIQHIRLSGITAPFTPTPTRQSGTWFSPPTTKLYSNQHSMNSREVKDYKSPL</sequence>
<evidence type="ECO:0000256" key="1">
    <source>
        <dbReference type="SAM" id="MobiDB-lite"/>
    </source>
</evidence>
<feature type="compositionally biased region" description="Polar residues" evidence="1">
    <location>
        <begin position="27"/>
        <end position="50"/>
    </location>
</feature>
<name>A0ABN9HB15_9NEOB</name>
<evidence type="ECO:0000313" key="3">
    <source>
        <dbReference type="Proteomes" id="UP001162483"/>
    </source>
</evidence>